<dbReference type="InterPro" id="IPR006175">
    <property type="entry name" value="YjgF/YER057c/UK114"/>
</dbReference>
<dbReference type="CDD" id="cd00448">
    <property type="entry name" value="YjgF_YER057c_UK114_family"/>
    <property type="match status" value="1"/>
</dbReference>
<keyword evidence="3" id="KW-1185">Reference proteome</keyword>
<comment type="similarity">
    <text evidence="1">Belongs to the RutC family.</text>
</comment>
<dbReference type="NCBIfam" id="TIGR00004">
    <property type="entry name" value="Rid family detoxifying hydrolase"/>
    <property type="match status" value="1"/>
</dbReference>
<protein>
    <recommendedName>
        <fullName evidence="4">RidA family protein</fullName>
    </recommendedName>
</protein>
<dbReference type="InterPro" id="IPR006056">
    <property type="entry name" value="RidA"/>
</dbReference>
<comment type="caution">
    <text evidence="2">The sequence shown here is derived from an EMBL/GenBank/DDBJ whole genome shotgun (WGS) entry which is preliminary data.</text>
</comment>
<evidence type="ECO:0000313" key="3">
    <source>
        <dbReference type="Proteomes" id="UP000027284"/>
    </source>
</evidence>
<dbReference type="PANTHER" id="PTHR11803">
    <property type="entry name" value="2-IMINOBUTANOATE/2-IMINOPROPANOATE DEAMINASE RIDA"/>
    <property type="match status" value="1"/>
</dbReference>
<dbReference type="STRING" id="1312852.EG19_11270"/>
<accession>A0A062XTX3</accession>
<reference evidence="2 3" key="1">
    <citation type="submission" date="2014-04" db="EMBL/GenBank/DDBJ databases">
        <title>The Genome Sequence of Thermoanaerobaculum aquaticum MP-01, The First Cultivated Group 23 Acidobacterium.</title>
        <authorList>
            <person name="Stamps B.W."/>
            <person name="Losey N.A."/>
            <person name="Lawson P.A."/>
            <person name="Stevenson B.S."/>
        </authorList>
    </citation>
    <scope>NUCLEOTIDE SEQUENCE [LARGE SCALE GENOMIC DNA]</scope>
    <source>
        <strain evidence="2 3">MP-01</strain>
    </source>
</reference>
<dbReference type="PANTHER" id="PTHR11803:SF58">
    <property type="entry name" value="PROTEIN HMF1-RELATED"/>
    <property type="match status" value="1"/>
</dbReference>
<evidence type="ECO:0000313" key="2">
    <source>
        <dbReference type="EMBL" id="KDA54293.1"/>
    </source>
</evidence>
<dbReference type="Pfam" id="PF01042">
    <property type="entry name" value="Ribonuc_L-PSP"/>
    <property type="match status" value="1"/>
</dbReference>
<dbReference type="GO" id="GO:0005829">
    <property type="term" value="C:cytosol"/>
    <property type="evidence" value="ECO:0007669"/>
    <property type="project" value="TreeGrafter"/>
</dbReference>
<dbReference type="FunFam" id="3.30.1330.40:FF:000001">
    <property type="entry name" value="L-PSP family endoribonuclease"/>
    <property type="match status" value="1"/>
</dbReference>
<evidence type="ECO:0000256" key="1">
    <source>
        <dbReference type="ARBA" id="ARBA00010552"/>
    </source>
</evidence>
<organism evidence="2 3">
    <name type="scientific">Thermoanaerobaculum aquaticum</name>
    <dbReference type="NCBI Taxonomy" id="1312852"/>
    <lineage>
        <taxon>Bacteria</taxon>
        <taxon>Pseudomonadati</taxon>
        <taxon>Acidobacteriota</taxon>
        <taxon>Thermoanaerobaculia</taxon>
        <taxon>Thermoanaerobaculales</taxon>
        <taxon>Thermoanaerobaculaceae</taxon>
        <taxon>Thermoanaerobaculum</taxon>
    </lineage>
</organism>
<sequence length="124" mass="12941">MLFPVTTAEAPQAIGPYSQAVRAGNLLFVSGQIPLPPDGGPMPESFADQARQALANLAAIVRAAGADLSSVAKVNVYLVDLGQFSLFNEIYAQVFGEHRPARAVVQVAALPRGAQVEVEAVAVL</sequence>
<dbReference type="SUPFAM" id="SSF55298">
    <property type="entry name" value="YjgF-like"/>
    <property type="match status" value="1"/>
</dbReference>
<evidence type="ECO:0008006" key="4">
    <source>
        <dbReference type="Google" id="ProtNLM"/>
    </source>
</evidence>
<dbReference type="OrthoDB" id="9803101at2"/>
<dbReference type="Gene3D" id="3.30.1330.40">
    <property type="entry name" value="RutC-like"/>
    <property type="match status" value="1"/>
</dbReference>
<dbReference type="AlphaFoldDB" id="A0A062XTX3"/>
<dbReference type="GO" id="GO:0019239">
    <property type="term" value="F:deaminase activity"/>
    <property type="evidence" value="ECO:0007669"/>
    <property type="project" value="TreeGrafter"/>
</dbReference>
<name>A0A062XTX3_9BACT</name>
<dbReference type="Proteomes" id="UP000027284">
    <property type="component" value="Unassembled WGS sequence"/>
</dbReference>
<proteinExistence type="inferred from homology"/>
<dbReference type="InterPro" id="IPR035959">
    <property type="entry name" value="RutC-like_sf"/>
</dbReference>
<dbReference type="EMBL" id="JMFG01000008">
    <property type="protein sequence ID" value="KDA54293.1"/>
    <property type="molecule type" value="Genomic_DNA"/>
</dbReference>
<gene>
    <name evidence="2" type="ORF">EG19_11270</name>
</gene>